<dbReference type="InterPro" id="IPR029058">
    <property type="entry name" value="AB_hydrolase_fold"/>
</dbReference>
<gene>
    <name evidence="2" type="ORF">S12H4_32104</name>
</gene>
<dbReference type="InterPro" id="IPR001375">
    <property type="entry name" value="Peptidase_S9_cat"/>
</dbReference>
<feature type="domain" description="Peptidase S9 prolyl oligopeptidase catalytic" evidence="1">
    <location>
        <begin position="3"/>
        <end position="166"/>
    </location>
</feature>
<name>X1V9E3_9ZZZZ</name>
<dbReference type="GO" id="GO:0006508">
    <property type="term" value="P:proteolysis"/>
    <property type="evidence" value="ECO:0007669"/>
    <property type="project" value="InterPro"/>
</dbReference>
<dbReference type="GO" id="GO:0008236">
    <property type="term" value="F:serine-type peptidase activity"/>
    <property type="evidence" value="ECO:0007669"/>
    <property type="project" value="InterPro"/>
</dbReference>
<organism evidence="2">
    <name type="scientific">marine sediment metagenome</name>
    <dbReference type="NCBI Taxonomy" id="412755"/>
    <lineage>
        <taxon>unclassified sequences</taxon>
        <taxon>metagenomes</taxon>
        <taxon>ecological metagenomes</taxon>
    </lineage>
</organism>
<accession>X1V9E3</accession>
<protein>
    <recommendedName>
        <fullName evidence="1">Peptidase S9 prolyl oligopeptidase catalytic domain-containing protein</fullName>
    </recommendedName>
</protein>
<sequence>MAWERLQEVEGIDVQRMGIIGLSMGGFVAALLTGQDGVHPKSVALLSAVNNLPEIIAMMEETGDISPHQDVYDYHGLAVGREFMQTAKEYNAQEAIAAYPGHLLLITGSADEMIPPLCSEQYAQAHEDQPGRTEHLSIPEGNHVFADLRHNTMAIEQIVSWFKETL</sequence>
<dbReference type="SUPFAM" id="SSF53474">
    <property type="entry name" value="alpha/beta-Hydrolases"/>
    <property type="match status" value="1"/>
</dbReference>
<comment type="caution">
    <text evidence="2">The sequence shown here is derived from an EMBL/GenBank/DDBJ whole genome shotgun (WGS) entry which is preliminary data.</text>
</comment>
<dbReference type="Pfam" id="PF00326">
    <property type="entry name" value="Peptidase_S9"/>
    <property type="match status" value="1"/>
</dbReference>
<dbReference type="Gene3D" id="3.40.50.1820">
    <property type="entry name" value="alpha/beta hydrolase"/>
    <property type="match status" value="1"/>
</dbReference>
<reference evidence="2" key="1">
    <citation type="journal article" date="2014" name="Front. Microbiol.">
        <title>High frequency of phylogenetically diverse reductive dehalogenase-homologous genes in deep subseafloor sedimentary metagenomes.</title>
        <authorList>
            <person name="Kawai M."/>
            <person name="Futagami T."/>
            <person name="Toyoda A."/>
            <person name="Takaki Y."/>
            <person name="Nishi S."/>
            <person name="Hori S."/>
            <person name="Arai W."/>
            <person name="Tsubouchi T."/>
            <person name="Morono Y."/>
            <person name="Uchiyama I."/>
            <person name="Ito T."/>
            <person name="Fujiyama A."/>
            <person name="Inagaki F."/>
            <person name="Takami H."/>
        </authorList>
    </citation>
    <scope>NUCLEOTIDE SEQUENCE</scope>
    <source>
        <strain evidence="2">Expedition CK06-06</strain>
    </source>
</reference>
<evidence type="ECO:0000259" key="1">
    <source>
        <dbReference type="Pfam" id="PF00326"/>
    </source>
</evidence>
<dbReference type="AlphaFoldDB" id="X1V9E3"/>
<evidence type="ECO:0000313" key="2">
    <source>
        <dbReference type="EMBL" id="GAJ02070.1"/>
    </source>
</evidence>
<dbReference type="EMBL" id="BARW01018796">
    <property type="protein sequence ID" value="GAJ02070.1"/>
    <property type="molecule type" value="Genomic_DNA"/>
</dbReference>
<proteinExistence type="predicted"/>